<evidence type="ECO:0000313" key="2">
    <source>
        <dbReference type="Proteomes" id="UP001220670"/>
    </source>
</evidence>
<dbReference type="Proteomes" id="UP001220670">
    <property type="component" value="Unassembled WGS sequence"/>
</dbReference>
<dbReference type="AlphaFoldDB" id="A0AAJ1HQU5"/>
<organism evidence="1 2">
    <name type="scientific">Limosilactobacillus mucosae</name>
    <name type="common">Lactobacillus mucosae</name>
    <dbReference type="NCBI Taxonomy" id="97478"/>
    <lineage>
        <taxon>Bacteria</taxon>
        <taxon>Bacillati</taxon>
        <taxon>Bacillota</taxon>
        <taxon>Bacilli</taxon>
        <taxon>Lactobacillales</taxon>
        <taxon>Lactobacillaceae</taxon>
        <taxon>Limosilactobacillus</taxon>
    </lineage>
</organism>
<sequence>MANEKKIKKFLSEWAVTYDEDYPNKLTNFKYRLSVMSDSEFKQYAKALKKANRYFGFKHKSYDRVVVATHDRLADIAQELTGHLGALMFDYLAWDLFSSPDQLASMEEAVRMLEHRSEYEAALTMCTVKAVMKCSSDFDDDMDDFWEVYDNVAADQRWNIYFTTDRLILQNKRNNERIVRDCIQKSH</sequence>
<gene>
    <name evidence="1" type="ORF">PO250_01335</name>
</gene>
<comment type="caution">
    <text evidence="1">The sequence shown here is derived from an EMBL/GenBank/DDBJ whole genome shotgun (WGS) entry which is preliminary data.</text>
</comment>
<dbReference type="RefSeq" id="WP_272225707.1">
    <property type="nucleotide sequence ID" value="NZ_JAQONE010000003.1"/>
</dbReference>
<evidence type="ECO:0000313" key="1">
    <source>
        <dbReference type="EMBL" id="MDC2828979.1"/>
    </source>
</evidence>
<protein>
    <submittedName>
        <fullName evidence="1">Uncharacterized protein</fullName>
    </submittedName>
</protein>
<dbReference type="EMBL" id="JAQONE010000003">
    <property type="protein sequence ID" value="MDC2828979.1"/>
    <property type="molecule type" value="Genomic_DNA"/>
</dbReference>
<name>A0AAJ1HQU5_LIMMU</name>
<accession>A0AAJ1HQU5</accession>
<reference evidence="1" key="1">
    <citation type="submission" date="2023-01" db="EMBL/GenBank/DDBJ databases">
        <title>Genome analysis of 13 Lactobacillus isolated from gut of wild boar.</title>
        <authorList>
            <person name="Papp P."/>
            <person name="Libisch B."/>
            <person name="Nagy T."/>
            <person name="Olasz F."/>
        </authorList>
    </citation>
    <scope>NUCLEOTIDE SEQUENCE</scope>
    <source>
        <strain evidence="1">F146</strain>
    </source>
</reference>
<proteinExistence type="predicted"/>